<keyword evidence="3" id="KW-1185">Reference proteome</keyword>
<dbReference type="Proteomes" id="UP000015241">
    <property type="component" value="Unassembled WGS sequence"/>
</dbReference>
<dbReference type="CDD" id="cd19481">
    <property type="entry name" value="RecA-like_protease"/>
    <property type="match status" value="1"/>
</dbReference>
<organism evidence="2 3">
    <name type="scientific">Fomitopsis schrenkii</name>
    <name type="common">Brown rot fungus</name>
    <dbReference type="NCBI Taxonomy" id="2126942"/>
    <lineage>
        <taxon>Eukaryota</taxon>
        <taxon>Fungi</taxon>
        <taxon>Dikarya</taxon>
        <taxon>Basidiomycota</taxon>
        <taxon>Agaricomycotina</taxon>
        <taxon>Agaricomycetes</taxon>
        <taxon>Polyporales</taxon>
        <taxon>Fomitopsis</taxon>
    </lineage>
</organism>
<protein>
    <recommendedName>
        <fullName evidence="1">AAA+ ATPase domain-containing protein</fullName>
    </recommendedName>
</protein>
<proteinExistence type="predicted"/>
<dbReference type="InterPro" id="IPR054289">
    <property type="entry name" value="DUF7025"/>
</dbReference>
<dbReference type="PANTHER" id="PTHR46411">
    <property type="entry name" value="FAMILY ATPASE, PUTATIVE-RELATED"/>
    <property type="match status" value="1"/>
</dbReference>
<dbReference type="eggNOG" id="KOG0742">
    <property type="taxonomic scope" value="Eukaryota"/>
</dbReference>
<reference evidence="2 3" key="1">
    <citation type="journal article" date="2012" name="Science">
        <title>The Paleozoic origin of enzymatic lignin decomposition reconstructed from 31 fungal genomes.</title>
        <authorList>
            <person name="Floudas D."/>
            <person name="Binder M."/>
            <person name="Riley R."/>
            <person name="Barry K."/>
            <person name="Blanchette R.A."/>
            <person name="Henrissat B."/>
            <person name="Martinez A.T."/>
            <person name="Otillar R."/>
            <person name="Spatafora J.W."/>
            <person name="Yadav J.S."/>
            <person name="Aerts A."/>
            <person name="Benoit I."/>
            <person name="Boyd A."/>
            <person name="Carlson A."/>
            <person name="Copeland A."/>
            <person name="Coutinho P.M."/>
            <person name="de Vries R.P."/>
            <person name="Ferreira P."/>
            <person name="Findley K."/>
            <person name="Foster B."/>
            <person name="Gaskell J."/>
            <person name="Glotzer D."/>
            <person name="Gorecki P."/>
            <person name="Heitman J."/>
            <person name="Hesse C."/>
            <person name="Hori C."/>
            <person name="Igarashi K."/>
            <person name="Jurgens J.A."/>
            <person name="Kallen N."/>
            <person name="Kersten P."/>
            <person name="Kohler A."/>
            <person name="Kuees U."/>
            <person name="Kumar T.K.A."/>
            <person name="Kuo A."/>
            <person name="LaButti K."/>
            <person name="Larrondo L.F."/>
            <person name="Lindquist E."/>
            <person name="Ling A."/>
            <person name="Lombard V."/>
            <person name="Lucas S."/>
            <person name="Lundell T."/>
            <person name="Martin R."/>
            <person name="McLaughlin D.J."/>
            <person name="Morgenstern I."/>
            <person name="Morin E."/>
            <person name="Murat C."/>
            <person name="Nagy L.G."/>
            <person name="Nolan M."/>
            <person name="Ohm R.A."/>
            <person name="Patyshakuliyeva A."/>
            <person name="Rokas A."/>
            <person name="Ruiz-Duenas F.J."/>
            <person name="Sabat G."/>
            <person name="Salamov A."/>
            <person name="Samejima M."/>
            <person name="Schmutz J."/>
            <person name="Slot J.C."/>
            <person name="St John F."/>
            <person name="Stenlid J."/>
            <person name="Sun H."/>
            <person name="Sun S."/>
            <person name="Syed K."/>
            <person name="Tsang A."/>
            <person name="Wiebenga A."/>
            <person name="Young D."/>
            <person name="Pisabarro A."/>
            <person name="Eastwood D.C."/>
            <person name="Martin F."/>
            <person name="Cullen D."/>
            <person name="Grigoriev I.V."/>
            <person name="Hibbett D.S."/>
        </authorList>
    </citation>
    <scope>NUCLEOTIDE SEQUENCE</scope>
    <source>
        <strain evidence="3">FP-58527</strain>
    </source>
</reference>
<dbReference type="PANTHER" id="PTHR46411:SF3">
    <property type="entry name" value="AAA+ ATPASE DOMAIN-CONTAINING PROTEIN"/>
    <property type="match status" value="1"/>
</dbReference>
<dbReference type="EMBL" id="KE504134">
    <property type="protein sequence ID" value="EPT02614.1"/>
    <property type="molecule type" value="Genomic_DNA"/>
</dbReference>
<gene>
    <name evidence="2" type="ORF">FOMPIDRAFT_1029214</name>
</gene>
<name>S8EH98_FOMSC</name>
<dbReference type="OrthoDB" id="10042665at2759"/>
<evidence type="ECO:0000313" key="3">
    <source>
        <dbReference type="Proteomes" id="UP000015241"/>
    </source>
</evidence>
<accession>S8EH98</accession>
<dbReference type="AlphaFoldDB" id="S8EH98"/>
<evidence type="ECO:0000313" key="2">
    <source>
        <dbReference type="EMBL" id="EPT02614.1"/>
    </source>
</evidence>
<dbReference type="InterPro" id="IPR027417">
    <property type="entry name" value="P-loop_NTPase"/>
</dbReference>
<dbReference type="InterPro" id="IPR003593">
    <property type="entry name" value="AAA+_ATPase"/>
</dbReference>
<sequence length="688" mass="76747">MKLLGCISLGGGTSSEGLQQRKWFERLFSFTGQSTTTGVEVKRLDHVYNRRTQEWIYKATKPPAAPRVLAGGKTTDGGDVWQSFCFVVVRHVTENPLAPRVSLTIKSPYLRAACKDVIGERPGLSWTADPLELSVDLLIAAYPQLVRCREKLQGVEARSTEEDNTLAGVTALLDYLREDHGATIAQIAHLLEDNEITYELLYAILVPGTLLVSEDDTTGELCAYELKSYEKHATDYALRCESLDAVDVPQSDSTELPETLVRPGTSRVQCNLSVGRFEGVVKINTLHAYPMKYHNDEAGLRSILLARARKWIDLHGVHHMQYKGTATRCGLRYKIDCRIMVDRDAFKHHNPNDSMPQVVTQHNVDFNSGVDSICSDFENKPKTAKAQSSLKTPGSLTDLPDDTLILASPVVYGFSLADKLWLEFNVQDVHPIQWSPEPFANLVLPGNHKSLLQSLVEAHNAHLDFDDFVQGKGQGLVINLFGPPGVGKTLSAEATSEHLRRPLYIIGGGDIGADQGAGSVDLSLKKVFSIATGWKAIVLIDEADVFLEQRSLDEMWRNSMVAVFLRHLEYYRGILFLTTNRVQVFDPAFMSRIHLALRFKELGKEAKLKIWQAFLQKVKAEAEVLTPAELDDLVGRKVNGRQIKNATKTATSLAQSRGEKLGYRHFAETLDAMEEFATEFERLKEITR</sequence>
<dbReference type="GO" id="GO:0005524">
    <property type="term" value="F:ATP binding"/>
    <property type="evidence" value="ECO:0007669"/>
    <property type="project" value="InterPro"/>
</dbReference>
<dbReference type="Pfam" id="PF00004">
    <property type="entry name" value="AAA"/>
    <property type="match status" value="1"/>
</dbReference>
<dbReference type="InParanoid" id="S8EH98"/>
<evidence type="ECO:0000259" key="1">
    <source>
        <dbReference type="SMART" id="SM00382"/>
    </source>
</evidence>
<dbReference type="HOGENOM" id="CLU_004471_6_3_1"/>
<dbReference type="Pfam" id="PF22942">
    <property type="entry name" value="DUF7025"/>
    <property type="match status" value="1"/>
</dbReference>
<dbReference type="GO" id="GO:0016887">
    <property type="term" value="F:ATP hydrolysis activity"/>
    <property type="evidence" value="ECO:0007669"/>
    <property type="project" value="InterPro"/>
</dbReference>
<dbReference type="InterPro" id="IPR056599">
    <property type="entry name" value="AAA_lid_fung"/>
</dbReference>
<dbReference type="Gene3D" id="3.40.50.300">
    <property type="entry name" value="P-loop containing nucleotide triphosphate hydrolases"/>
    <property type="match status" value="1"/>
</dbReference>
<feature type="domain" description="AAA+ ATPase" evidence="1">
    <location>
        <begin position="474"/>
        <end position="601"/>
    </location>
</feature>
<dbReference type="SUPFAM" id="SSF52540">
    <property type="entry name" value="P-loop containing nucleoside triphosphate hydrolases"/>
    <property type="match status" value="1"/>
</dbReference>
<dbReference type="STRING" id="743788.S8EH98"/>
<dbReference type="Pfam" id="PF23232">
    <property type="entry name" value="AAA_lid_13"/>
    <property type="match status" value="1"/>
</dbReference>
<dbReference type="SMART" id="SM00382">
    <property type="entry name" value="AAA"/>
    <property type="match status" value="1"/>
</dbReference>
<dbReference type="InterPro" id="IPR003959">
    <property type="entry name" value="ATPase_AAA_core"/>
</dbReference>